<dbReference type="AlphaFoldDB" id="A0A4Z1I9G5"/>
<dbReference type="GO" id="GO:0005975">
    <property type="term" value="P:carbohydrate metabolic process"/>
    <property type="evidence" value="ECO:0007669"/>
    <property type="project" value="InterPro"/>
</dbReference>
<dbReference type="InterPro" id="IPR017853">
    <property type="entry name" value="GH"/>
</dbReference>
<reference evidence="2 3" key="1">
    <citation type="submission" date="2017-12" db="EMBL/GenBank/DDBJ databases">
        <title>Comparative genomics of Botrytis spp.</title>
        <authorList>
            <person name="Valero-Jimenez C.A."/>
            <person name="Tapia P."/>
            <person name="Veloso J."/>
            <person name="Silva-Moreno E."/>
            <person name="Staats M."/>
            <person name="Valdes J.H."/>
            <person name="Van Kan J.A.L."/>
        </authorList>
    </citation>
    <scope>NUCLEOTIDE SEQUENCE [LARGE SCALE GENOMIC DNA]</scope>
    <source>
        <strain evidence="2 3">Be9601</strain>
    </source>
</reference>
<evidence type="ECO:0000259" key="1">
    <source>
        <dbReference type="PROSITE" id="PS51910"/>
    </source>
</evidence>
<keyword evidence="3" id="KW-1185">Reference proteome</keyword>
<dbReference type="EMBL" id="PQXM01001597">
    <property type="protein sequence ID" value="TGO53267.1"/>
    <property type="molecule type" value="Genomic_DNA"/>
</dbReference>
<evidence type="ECO:0000313" key="2">
    <source>
        <dbReference type="EMBL" id="TGO53267.1"/>
    </source>
</evidence>
<dbReference type="Gene3D" id="3.20.20.80">
    <property type="entry name" value="Glycosidases"/>
    <property type="match status" value="1"/>
</dbReference>
<name>A0A4Z1I9G5_9HELO</name>
<comment type="caution">
    <text evidence="2">The sequence shown here is derived from an EMBL/GenBank/DDBJ whole genome shotgun (WGS) entry which is preliminary data.</text>
</comment>
<dbReference type="PROSITE" id="PS51910">
    <property type="entry name" value="GH18_2"/>
    <property type="match status" value="1"/>
</dbReference>
<dbReference type="Proteomes" id="UP000297229">
    <property type="component" value="Unassembled WGS sequence"/>
</dbReference>
<feature type="domain" description="GH18" evidence="1">
    <location>
        <begin position="61"/>
        <end position="108"/>
    </location>
</feature>
<dbReference type="SUPFAM" id="SSF51445">
    <property type="entry name" value="(Trans)glycosidases"/>
    <property type="match status" value="1"/>
</dbReference>
<proteinExistence type="predicted"/>
<accession>A0A4Z1I9G5</accession>
<gene>
    <name evidence="2" type="ORF">BELL_1599g00010</name>
</gene>
<organism evidence="2 3">
    <name type="scientific">Botrytis elliptica</name>
    <dbReference type="NCBI Taxonomy" id="278938"/>
    <lineage>
        <taxon>Eukaryota</taxon>
        <taxon>Fungi</taxon>
        <taxon>Dikarya</taxon>
        <taxon>Ascomycota</taxon>
        <taxon>Pezizomycotina</taxon>
        <taxon>Leotiomycetes</taxon>
        <taxon>Helotiales</taxon>
        <taxon>Sclerotiniaceae</taxon>
        <taxon>Botrytis</taxon>
    </lineage>
</organism>
<sequence>MFANFSSKFGIWDRSRLVDGVRPWLYTTDLVCTNEGDTPYQNECDAVRRPSCSVDSKAAQGISIGYYESWSCNRPCDSLLPEQIQGSAWNHLNYAFALIDTTTFKILR</sequence>
<dbReference type="InterPro" id="IPR001223">
    <property type="entry name" value="Glyco_hydro18_cat"/>
</dbReference>
<evidence type="ECO:0000313" key="3">
    <source>
        <dbReference type="Proteomes" id="UP000297229"/>
    </source>
</evidence>
<protein>
    <recommendedName>
        <fullName evidence="1">GH18 domain-containing protein</fullName>
    </recommendedName>
</protein>